<dbReference type="GO" id="GO:0006891">
    <property type="term" value="P:intra-Golgi vesicle-mediated transport"/>
    <property type="evidence" value="ECO:0007669"/>
    <property type="project" value="InterPro"/>
</dbReference>
<evidence type="ECO:0000256" key="5">
    <source>
        <dbReference type="ARBA" id="ARBA00022927"/>
    </source>
</evidence>
<protein>
    <recommendedName>
        <fullName evidence="3">Conserved oligomeric Golgi complex subunit 1</fullName>
    </recommendedName>
</protein>
<keyword evidence="5" id="KW-0653">Protein transport</keyword>
<accession>A0A6A6KSP5</accession>
<dbReference type="EMBL" id="JAAGAX010000014">
    <property type="protein sequence ID" value="KAF2292032.1"/>
    <property type="molecule type" value="Genomic_DNA"/>
</dbReference>
<comment type="subcellular location">
    <subcellularLocation>
        <location evidence="1">Golgi apparatus membrane</location>
        <topology evidence="1">Peripheral membrane protein</topology>
    </subcellularLocation>
</comment>
<evidence type="ECO:0000256" key="1">
    <source>
        <dbReference type="ARBA" id="ARBA00004395"/>
    </source>
</evidence>
<evidence type="ECO:0000256" key="6">
    <source>
        <dbReference type="ARBA" id="ARBA00023034"/>
    </source>
</evidence>
<keyword evidence="7" id="KW-0472">Membrane</keyword>
<organism evidence="8 9">
    <name type="scientific">Hevea brasiliensis</name>
    <name type="common">Para rubber tree</name>
    <name type="synonym">Siphonia brasiliensis</name>
    <dbReference type="NCBI Taxonomy" id="3981"/>
    <lineage>
        <taxon>Eukaryota</taxon>
        <taxon>Viridiplantae</taxon>
        <taxon>Streptophyta</taxon>
        <taxon>Embryophyta</taxon>
        <taxon>Tracheophyta</taxon>
        <taxon>Spermatophyta</taxon>
        <taxon>Magnoliopsida</taxon>
        <taxon>eudicotyledons</taxon>
        <taxon>Gunneridae</taxon>
        <taxon>Pentapetalae</taxon>
        <taxon>rosids</taxon>
        <taxon>fabids</taxon>
        <taxon>Malpighiales</taxon>
        <taxon>Euphorbiaceae</taxon>
        <taxon>Crotonoideae</taxon>
        <taxon>Micrandreae</taxon>
        <taxon>Hevea</taxon>
    </lineage>
</organism>
<evidence type="ECO:0000256" key="7">
    <source>
        <dbReference type="ARBA" id="ARBA00023136"/>
    </source>
</evidence>
<keyword evidence="4" id="KW-0813">Transport</keyword>
<evidence type="ECO:0000313" key="8">
    <source>
        <dbReference type="EMBL" id="KAF2292032.1"/>
    </source>
</evidence>
<dbReference type="GO" id="GO:0000139">
    <property type="term" value="C:Golgi membrane"/>
    <property type="evidence" value="ECO:0007669"/>
    <property type="project" value="UniProtKB-SubCell"/>
</dbReference>
<sequence>MNEDSKEENDGDGDGERPEFAMWKIGVESDVVAQLIPKTESFVAEILGWDETVVKQEQYDENYSEMKISLPSLPSLYISFLFRACEEIHRIGGHVLNKSILQKFALRLLQKLIEIYEDFLSSRDSHASQVSEKGVLQILLDLKFAADVLSGGDSNMTEDFSKSPMIKVSFRRKQEQSQTKSVFRERIEG</sequence>
<dbReference type="GO" id="GO:0017119">
    <property type="term" value="C:Golgi transport complex"/>
    <property type="evidence" value="ECO:0007669"/>
    <property type="project" value="InterPro"/>
</dbReference>
<dbReference type="GO" id="GO:0015031">
    <property type="term" value="P:protein transport"/>
    <property type="evidence" value="ECO:0007669"/>
    <property type="project" value="UniProtKB-KW"/>
</dbReference>
<reference evidence="8 9" key="1">
    <citation type="journal article" date="2020" name="Mol. Plant">
        <title>The Chromosome-Based Rubber Tree Genome Provides New Insights into Spurge Genome Evolution and Rubber Biosynthesis.</title>
        <authorList>
            <person name="Liu J."/>
            <person name="Shi C."/>
            <person name="Shi C.C."/>
            <person name="Li W."/>
            <person name="Zhang Q.J."/>
            <person name="Zhang Y."/>
            <person name="Li K."/>
            <person name="Lu H.F."/>
            <person name="Shi C."/>
            <person name="Zhu S.T."/>
            <person name="Xiao Z.Y."/>
            <person name="Nan H."/>
            <person name="Yue Y."/>
            <person name="Zhu X.G."/>
            <person name="Wu Y."/>
            <person name="Hong X.N."/>
            <person name="Fan G.Y."/>
            <person name="Tong Y."/>
            <person name="Zhang D."/>
            <person name="Mao C.L."/>
            <person name="Liu Y.L."/>
            <person name="Hao S.J."/>
            <person name="Liu W.Q."/>
            <person name="Lv M.Q."/>
            <person name="Zhang H.B."/>
            <person name="Liu Y."/>
            <person name="Hu-Tang G.R."/>
            <person name="Wang J.P."/>
            <person name="Wang J.H."/>
            <person name="Sun Y.H."/>
            <person name="Ni S.B."/>
            <person name="Chen W.B."/>
            <person name="Zhang X.C."/>
            <person name="Jiao Y.N."/>
            <person name="Eichler E.E."/>
            <person name="Li G.H."/>
            <person name="Liu X."/>
            <person name="Gao L.Z."/>
        </authorList>
    </citation>
    <scope>NUCLEOTIDE SEQUENCE [LARGE SCALE GENOMIC DNA]</scope>
    <source>
        <strain evidence="9">cv. GT1</strain>
        <tissue evidence="8">Leaf</tissue>
    </source>
</reference>
<comment type="caution">
    <text evidence="8">The sequence shown here is derived from an EMBL/GenBank/DDBJ whole genome shotgun (WGS) entry which is preliminary data.</text>
</comment>
<keyword evidence="9" id="KW-1185">Reference proteome</keyword>
<evidence type="ECO:0000256" key="2">
    <source>
        <dbReference type="ARBA" id="ARBA00006653"/>
    </source>
</evidence>
<comment type="similarity">
    <text evidence="2">Belongs to the COG1 family.</text>
</comment>
<dbReference type="AlphaFoldDB" id="A0A6A6KSP5"/>
<dbReference type="PANTHER" id="PTHR31658">
    <property type="entry name" value="CONSERVED OLIGOMERIC GOLGI COMPLEX SUBUNIT 1"/>
    <property type="match status" value="1"/>
</dbReference>
<name>A0A6A6KSP5_HEVBR</name>
<dbReference type="InterPro" id="IPR033370">
    <property type="entry name" value="COG1"/>
</dbReference>
<evidence type="ECO:0000256" key="4">
    <source>
        <dbReference type="ARBA" id="ARBA00022448"/>
    </source>
</evidence>
<evidence type="ECO:0000313" key="9">
    <source>
        <dbReference type="Proteomes" id="UP000467840"/>
    </source>
</evidence>
<dbReference type="PANTHER" id="PTHR31658:SF0">
    <property type="entry name" value="CONSERVED OLIGOMERIC GOLGI COMPLEX SUBUNIT 1"/>
    <property type="match status" value="1"/>
</dbReference>
<evidence type="ECO:0000256" key="3">
    <source>
        <dbReference type="ARBA" id="ARBA00020978"/>
    </source>
</evidence>
<gene>
    <name evidence="8" type="ORF">GH714_000253</name>
</gene>
<dbReference type="Proteomes" id="UP000467840">
    <property type="component" value="Chromosome 13"/>
</dbReference>
<keyword evidence="6" id="KW-0333">Golgi apparatus</keyword>
<proteinExistence type="inferred from homology"/>